<dbReference type="Pfam" id="PF02889">
    <property type="entry name" value="Sec63"/>
    <property type="match status" value="1"/>
</dbReference>
<dbReference type="GO" id="GO:0016787">
    <property type="term" value="F:hydrolase activity"/>
    <property type="evidence" value="ECO:0007669"/>
    <property type="project" value="UniProtKB-KW"/>
</dbReference>
<evidence type="ECO:0000259" key="1">
    <source>
        <dbReference type="Pfam" id="PF02889"/>
    </source>
</evidence>
<organism evidence="2 3">
    <name type="scientific">Coemansia biformis</name>
    <dbReference type="NCBI Taxonomy" id="1286918"/>
    <lineage>
        <taxon>Eukaryota</taxon>
        <taxon>Fungi</taxon>
        <taxon>Fungi incertae sedis</taxon>
        <taxon>Zoopagomycota</taxon>
        <taxon>Kickxellomycotina</taxon>
        <taxon>Kickxellomycetes</taxon>
        <taxon>Kickxellales</taxon>
        <taxon>Kickxellaceae</taxon>
        <taxon>Coemansia</taxon>
    </lineage>
</organism>
<dbReference type="EMBL" id="JANBOI010002901">
    <property type="protein sequence ID" value="KAJ1719422.1"/>
    <property type="molecule type" value="Genomic_DNA"/>
</dbReference>
<keyword evidence="2" id="KW-0378">Hydrolase</keyword>
<comment type="caution">
    <text evidence="2">The sequence shown here is derived from an EMBL/GenBank/DDBJ whole genome shotgun (WGS) entry which is preliminary data.</text>
</comment>
<dbReference type="GO" id="GO:0043138">
    <property type="term" value="F:3'-5' DNA helicase activity"/>
    <property type="evidence" value="ECO:0007669"/>
    <property type="project" value="UniProtKB-EC"/>
</dbReference>
<accession>A0A9W7XUW0</accession>
<dbReference type="AlphaFoldDB" id="A0A9W7XUW0"/>
<dbReference type="OrthoDB" id="5584752at2759"/>
<dbReference type="InterPro" id="IPR052247">
    <property type="entry name" value="Meiotic_Crossover_Helicase"/>
</dbReference>
<keyword evidence="2" id="KW-0547">Nucleotide-binding</keyword>
<protein>
    <submittedName>
        <fullName evidence="2">ATP-dependent DNA helicase MER3</fullName>
        <ecNumber evidence="2">3.6.4.12</ecNumber>
    </submittedName>
</protein>
<dbReference type="GO" id="GO:0051321">
    <property type="term" value="P:meiotic cell cycle"/>
    <property type="evidence" value="ECO:0007669"/>
    <property type="project" value="UniProtKB-KW"/>
</dbReference>
<dbReference type="PANTHER" id="PTHR47835">
    <property type="entry name" value="HFM1, ATP DEPENDENT DNA HELICASE HOMOLOG"/>
    <property type="match status" value="1"/>
</dbReference>
<dbReference type="EC" id="3.6.4.12" evidence="2"/>
<sequence length="163" mass="17274">IATSVVDSLCQLGLLESTTDEIAISALGECVARHGVDPVAMAKIVANLPPNPCYQHVLETVCGCSEFDDLRITVGQKGVLNELNKNACLRFKVASRIDSVQHKVFILIQYGLQRQTLPSSKYSSGLASDMGRALGLAYGPAMCIRDAYASQGNTSGVLASATL</sequence>
<dbReference type="Gene3D" id="1.10.3380.10">
    <property type="entry name" value="Sec63 N-terminal domain-like domain"/>
    <property type="match status" value="1"/>
</dbReference>
<dbReference type="SUPFAM" id="SSF158702">
    <property type="entry name" value="Sec63 N-terminal domain-like"/>
    <property type="match status" value="1"/>
</dbReference>
<gene>
    <name evidence="2" type="primary">HFM1_1</name>
    <name evidence="2" type="ORF">LPJ61_006307</name>
</gene>
<proteinExistence type="predicted"/>
<keyword evidence="3" id="KW-1185">Reference proteome</keyword>
<reference evidence="2" key="1">
    <citation type="submission" date="2022-07" db="EMBL/GenBank/DDBJ databases">
        <title>Phylogenomic reconstructions and comparative analyses of Kickxellomycotina fungi.</title>
        <authorList>
            <person name="Reynolds N.K."/>
            <person name="Stajich J.E."/>
            <person name="Barry K."/>
            <person name="Grigoriev I.V."/>
            <person name="Crous P."/>
            <person name="Smith M.E."/>
        </authorList>
    </citation>
    <scope>NUCLEOTIDE SEQUENCE</scope>
    <source>
        <strain evidence="2">BCRC 34381</strain>
    </source>
</reference>
<dbReference type="Proteomes" id="UP001143981">
    <property type="component" value="Unassembled WGS sequence"/>
</dbReference>
<evidence type="ECO:0000313" key="3">
    <source>
        <dbReference type="Proteomes" id="UP001143981"/>
    </source>
</evidence>
<feature type="domain" description="SEC63" evidence="1">
    <location>
        <begin position="26"/>
        <end position="130"/>
    </location>
</feature>
<dbReference type="InterPro" id="IPR004179">
    <property type="entry name" value="Sec63-dom"/>
</dbReference>
<feature type="non-terminal residue" evidence="2">
    <location>
        <position position="163"/>
    </location>
</feature>
<keyword evidence="2" id="KW-0347">Helicase</keyword>
<keyword evidence="2" id="KW-0067">ATP-binding</keyword>
<evidence type="ECO:0000313" key="2">
    <source>
        <dbReference type="EMBL" id="KAJ1719422.1"/>
    </source>
</evidence>
<dbReference type="PANTHER" id="PTHR47835:SF3">
    <property type="entry name" value="HELICASE FOR MEIOSIS 1"/>
    <property type="match status" value="1"/>
</dbReference>
<name>A0A9W7XUW0_9FUNG</name>